<sequence>MNRFNKYLTTILLLLLTASAYAQQDSLFVKRNREEFREKPAWTEKITFGGNFGLQFGRITQINVSPLIGYRITDKFVAGGGPSYIYTSYKYSNGLKVENTILGGRAFAQHIVFDNLAVRGEFEYLSIEYPVAYTGTDFIKKKEWVANPLIGLSYSFPLGRKSSFNITALYNLNYQNSLNRQYLYGSSPLVIRAGFML</sequence>
<dbReference type="RefSeq" id="WP_162443987.1">
    <property type="nucleotide sequence ID" value="NZ_CP048222.1"/>
</dbReference>
<proteinExistence type="predicted"/>
<dbReference type="SUPFAM" id="SSF56925">
    <property type="entry name" value="OMPA-like"/>
    <property type="match status" value="1"/>
</dbReference>
<evidence type="ECO:0000313" key="3">
    <source>
        <dbReference type="Proteomes" id="UP000480178"/>
    </source>
</evidence>
<dbReference type="AlphaFoldDB" id="A0A6C0GIV6"/>
<dbReference type="EMBL" id="CP048222">
    <property type="protein sequence ID" value="QHT67966.1"/>
    <property type="molecule type" value="Genomic_DNA"/>
</dbReference>
<gene>
    <name evidence="2" type="ORF">GXP67_15615</name>
</gene>
<protein>
    <recommendedName>
        <fullName evidence="4">Porin family protein</fullName>
    </recommendedName>
</protein>
<organism evidence="2 3">
    <name type="scientific">Rhodocytophaga rosea</name>
    <dbReference type="NCBI Taxonomy" id="2704465"/>
    <lineage>
        <taxon>Bacteria</taxon>
        <taxon>Pseudomonadati</taxon>
        <taxon>Bacteroidota</taxon>
        <taxon>Cytophagia</taxon>
        <taxon>Cytophagales</taxon>
        <taxon>Rhodocytophagaceae</taxon>
        <taxon>Rhodocytophaga</taxon>
    </lineage>
</organism>
<accession>A0A6C0GIV6</accession>
<evidence type="ECO:0000313" key="2">
    <source>
        <dbReference type="EMBL" id="QHT67966.1"/>
    </source>
</evidence>
<dbReference type="InterPro" id="IPR011250">
    <property type="entry name" value="OMP/PagP_B-barrel"/>
</dbReference>
<keyword evidence="1" id="KW-0732">Signal</keyword>
<feature type="signal peptide" evidence="1">
    <location>
        <begin position="1"/>
        <end position="22"/>
    </location>
</feature>
<dbReference type="Proteomes" id="UP000480178">
    <property type="component" value="Chromosome"/>
</dbReference>
<feature type="chain" id="PRO_5025426616" description="Porin family protein" evidence="1">
    <location>
        <begin position="23"/>
        <end position="197"/>
    </location>
</feature>
<keyword evidence="3" id="KW-1185">Reference proteome</keyword>
<reference evidence="2 3" key="1">
    <citation type="submission" date="2020-01" db="EMBL/GenBank/DDBJ databases">
        <authorList>
            <person name="Kim M.K."/>
        </authorList>
    </citation>
    <scope>NUCLEOTIDE SEQUENCE [LARGE SCALE GENOMIC DNA]</scope>
    <source>
        <strain evidence="2 3">172606-1</strain>
    </source>
</reference>
<dbReference type="KEGG" id="rhoz:GXP67_15615"/>
<dbReference type="Gene3D" id="2.40.160.60">
    <property type="entry name" value="Outer membrane protein transport protein (OMPP1/FadL/TodX)"/>
    <property type="match status" value="1"/>
</dbReference>
<name>A0A6C0GIV6_9BACT</name>
<evidence type="ECO:0000256" key="1">
    <source>
        <dbReference type="SAM" id="SignalP"/>
    </source>
</evidence>
<evidence type="ECO:0008006" key="4">
    <source>
        <dbReference type="Google" id="ProtNLM"/>
    </source>
</evidence>